<evidence type="ECO:0000313" key="11">
    <source>
        <dbReference type="Proteomes" id="UP000594454"/>
    </source>
</evidence>
<dbReference type="OMA" id="PPAFSYI"/>
<keyword evidence="11" id="KW-1185">Reference proteome</keyword>
<keyword evidence="4 8" id="KW-0479">Metal-binding</keyword>
<reference evidence="10 11" key="1">
    <citation type="submission" date="2020-11" db="EMBL/GenBank/DDBJ databases">
        <authorList>
            <person name="Wallbank WR R."/>
            <person name="Pardo Diaz C."/>
            <person name="Kozak K."/>
            <person name="Martin S."/>
            <person name="Jiggins C."/>
            <person name="Moest M."/>
            <person name="Warren A I."/>
            <person name="Generalovic N T."/>
            <person name="Byers J.R.P. K."/>
            <person name="Montejo-Kovacevich G."/>
            <person name="Yen C E."/>
        </authorList>
    </citation>
    <scope>NUCLEOTIDE SEQUENCE [LARGE SCALE GENOMIC DNA]</scope>
</reference>
<dbReference type="PRINTS" id="PR00385">
    <property type="entry name" value="P450"/>
</dbReference>
<keyword evidence="3 8" id="KW-0349">Heme</keyword>
<dbReference type="InParanoid" id="A0A7R8UUP1"/>
<evidence type="ECO:0000256" key="4">
    <source>
        <dbReference type="ARBA" id="ARBA00022723"/>
    </source>
</evidence>
<dbReference type="GO" id="GO:0004497">
    <property type="term" value="F:monooxygenase activity"/>
    <property type="evidence" value="ECO:0007669"/>
    <property type="project" value="UniProtKB-KW"/>
</dbReference>
<dbReference type="CDD" id="cd20628">
    <property type="entry name" value="CYP4"/>
    <property type="match status" value="1"/>
</dbReference>
<dbReference type="Pfam" id="PF00067">
    <property type="entry name" value="p450"/>
    <property type="match status" value="1"/>
</dbReference>
<dbReference type="InterPro" id="IPR001128">
    <property type="entry name" value="Cyt_P450"/>
</dbReference>
<dbReference type="InterPro" id="IPR050196">
    <property type="entry name" value="Cytochrome_P450_Monoox"/>
</dbReference>
<proteinExistence type="inferred from homology"/>
<evidence type="ECO:0000256" key="2">
    <source>
        <dbReference type="ARBA" id="ARBA00010617"/>
    </source>
</evidence>
<evidence type="ECO:0000313" key="10">
    <source>
        <dbReference type="EMBL" id="CAD7087412.1"/>
    </source>
</evidence>
<dbReference type="InterPro" id="IPR002401">
    <property type="entry name" value="Cyt_P450_E_grp-I"/>
</dbReference>
<dbReference type="GO" id="GO:0016705">
    <property type="term" value="F:oxidoreductase activity, acting on paired donors, with incorporation or reduction of molecular oxygen"/>
    <property type="evidence" value="ECO:0007669"/>
    <property type="project" value="InterPro"/>
</dbReference>
<dbReference type="SUPFAM" id="SSF48264">
    <property type="entry name" value="Cytochrome P450"/>
    <property type="match status" value="1"/>
</dbReference>
<evidence type="ECO:0000256" key="8">
    <source>
        <dbReference type="PIRSR" id="PIRSR602401-1"/>
    </source>
</evidence>
<dbReference type="AlphaFoldDB" id="A0A7R8UUP1"/>
<dbReference type="PRINTS" id="PR00463">
    <property type="entry name" value="EP450I"/>
</dbReference>
<accession>A0A7R8UUP1</accession>
<feature type="binding site" description="axial binding residue" evidence="8">
    <location>
        <position position="436"/>
    </location>
    <ligand>
        <name>heme</name>
        <dbReference type="ChEBI" id="CHEBI:30413"/>
    </ligand>
    <ligandPart>
        <name>Fe</name>
        <dbReference type="ChEBI" id="CHEBI:18248"/>
    </ligandPart>
</feature>
<dbReference type="PANTHER" id="PTHR24291:SF187">
    <property type="entry name" value="CYTOCHROME P450 4AE1-RELATED"/>
    <property type="match status" value="1"/>
</dbReference>
<dbReference type="InterPro" id="IPR017972">
    <property type="entry name" value="Cyt_P450_CS"/>
</dbReference>
<evidence type="ECO:0000256" key="5">
    <source>
        <dbReference type="ARBA" id="ARBA00023002"/>
    </source>
</evidence>
<keyword evidence="7 9" id="KW-0503">Monooxygenase</keyword>
<evidence type="ECO:0008006" key="12">
    <source>
        <dbReference type="Google" id="ProtNLM"/>
    </source>
</evidence>
<dbReference type="GO" id="GO:0005506">
    <property type="term" value="F:iron ion binding"/>
    <property type="evidence" value="ECO:0007669"/>
    <property type="project" value="InterPro"/>
</dbReference>
<gene>
    <name evidence="10" type="ORF">HERILL_LOCUS10122</name>
</gene>
<dbReference type="Gene3D" id="1.10.630.10">
    <property type="entry name" value="Cytochrome P450"/>
    <property type="match status" value="1"/>
</dbReference>
<dbReference type="Proteomes" id="UP000594454">
    <property type="component" value="Chromosome 4"/>
</dbReference>
<dbReference type="GO" id="GO:0020037">
    <property type="term" value="F:heme binding"/>
    <property type="evidence" value="ECO:0007669"/>
    <property type="project" value="InterPro"/>
</dbReference>
<protein>
    <recommendedName>
        <fullName evidence="12">Cytochrome P450</fullName>
    </recommendedName>
</protein>
<dbReference type="PANTHER" id="PTHR24291">
    <property type="entry name" value="CYTOCHROME P450 FAMILY 4"/>
    <property type="match status" value="1"/>
</dbReference>
<dbReference type="OrthoDB" id="1470350at2759"/>
<evidence type="ECO:0000256" key="9">
    <source>
        <dbReference type="RuleBase" id="RU000461"/>
    </source>
</evidence>
<dbReference type="PROSITE" id="PS00086">
    <property type="entry name" value="CYTOCHROME_P450"/>
    <property type="match status" value="1"/>
</dbReference>
<sequence length="493" mass="56746">MILEILVIHILVLVVIYLKYQRRFQLAQKIPGPWFIPCVGNVQLASLTAETLFLKLNDYSKEYKDCFRMWLGTSLWVFIHNPKDIQELLNKRELLRVDEFYHLHPLIGDGLLLLNGNRWSLHRKALSHAFSTNILRQFFPAISRHADVLVSKLNTTDNVEITDYLLLCILDAICETSMGAHINAQMDSKSAYVEAFHNASHILFKRMSNPLLQSHYVFRLTPDYKKVKMAIATLHALTDNIISAKRKQLNGHIKEDENPEGTRKPALLDVLMQCEINGKHLTDQEIKDHVNTFLFAGIDTTKSGTSFILYNIAKYKNVQERLYEEITSLIGTDPGQEINASYIPNLPYLDAVMKESLRLHTAVPVSARQTAKEITIGNYTYPESTALWINIYGMCHDSRIFKSPYEFNPDRFLTPDWVDEHGDYAFIPFSAGLRVCIGKQYAIFTMKTIIIKILLSYQIELTYPEEQLQLLAEMVLKSKTGINLKFRKRESNK</sequence>
<dbReference type="InterPro" id="IPR036396">
    <property type="entry name" value="Cyt_P450_sf"/>
</dbReference>
<comment type="similarity">
    <text evidence="2 9">Belongs to the cytochrome P450 family.</text>
</comment>
<comment type="cofactor">
    <cofactor evidence="1 8">
        <name>heme</name>
        <dbReference type="ChEBI" id="CHEBI:30413"/>
    </cofactor>
</comment>
<evidence type="ECO:0000256" key="1">
    <source>
        <dbReference type="ARBA" id="ARBA00001971"/>
    </source>
</evidence>
<evidence type="ECO:0000256" key="3">
    <source>
        <dbReference type="ARBA" id="ARBA00022617"/>
    </source>
</evidence>
<dbReference type="EMBL" id="LR899012">
    <property type="protein sequence ID" value="CAD7087412.1"/>
    <property type="molecule type" value="Genomic_DNA"/>
</dbReference>
<keyword evidence="6 8" id="KW-0408">Iron</keyword>
<name>A0A7R8UUP1_HERIL</name>
<dbReference type="FunCoup" id="A0A7R8UUP1">
    <property type="interactions" value="3"/>
</dbReference>
<evidence type="ECO:0000256" key="6">
    <source>
        <dbReference type="ARBA" id="ARBA00023004"/>
    </source>
</evidence>
<evidence type="ECO:0000256" key="7">
    <source>
        <dbReference type="ARBA" id="ARBA00023033"/>
    </source>
</evidence>
<organism evidence="10 11">
    <name type="scientific">Hermetia illucens</name>
    <name type="common">Black soldier fly</name>
    <dbReference type="NCBI Taxonomy" id="343691"/>
    <lineage>
        <taxon>Eukaryota</taxon>
        <taxon>Metazoa</taxon>
        <taxon>Ecdysozoa</taxon>
        <taxon>Arthropoda</taxon>
        <taxon>Hexapoda</taxon>
        <taxon>Insecta</taxon>
        <taxon>Pterygota</taxon>
        <taxon>Neoptera</taxon>
        <taxon>Endopterygota</taxon>
        <taxon>Diptera</taxon>
        <taxon>Brachycera</taxon>
        <taxon>Stratiomyomorpha</taxon>
        <taxon>Stratiomyidae</taxon>
        <taxon>Hermetiinae</taxon>
        <taxon>Hermetia</taxon>
    </lineage>
</organism>
<keyword evidence="5 9" id="KW-0560">Oxidoreductase</keyword>